<sequence length="213" mass="22893">MGVGVASTSLAPVFAAPILHGGWWSRCRKSRRFLSSSLTRGREEKIFLGVTVYSSSVTTRGIPGIWIARGGAVKRPDDCPEPGASVTDVQVSWEKKDFILRVVSWREFSFNRTVRAGICGKMQMHCCARTDHPSNGGQGATVGRDGTGEHSGRWSVIEAVGLDQGRDGTGCQQEQGSARAGGIDTRTGTGAVFPIWGVHPGDPPYARSLRFCN</sequence>
<feature type="region of interest" description="Disordered" evidence="1">
    <location>
        <begin position="165"/>
        <end position="184"/>
    </location>
</feature>
<reference evidence="2 3" key="1">
    <citation type="submission" date="2015-04" db="EMBL/GenBank/DDBJ databases">
        <title>Complete genome sequence of Schizopora paradoxa KUC8140, a cosmopolitan wood degrader in East Asia.</title>
        <authorList>
            <consortium name="DOE Joint Genome Institute"/>
            <person name="Min B."/>
            <person name="Park H."/>
            <person name="Jang Y."/>
            <person name="Kim J.-J."/>
            <person name="Kim K.H."/>
            <person name="Pangilinan J."/>
            <person name="Lipzen A."/>
            <person name="Riley R."/>
            <person name="Grigoriev I.V."/>
            <person name="Spatafora J.W."/>
            <person name="Choi I.-G."/>
        </authorList>
    </citation>
    <scope>NUCLEOTIDE SEQUENCE [LARGE SCALE GENOMIC DNA]</scope>
    <source>
        <strain evidence="2 3">KUC8140</strain>
    </source>
</reference>
<proteinExistence type="predicted"/>
<protein>
    <submittedName>
        <fullName evidence="2">Uncharacterized protein</fullName>
    </submittedName>
</protein>
<dbReference type="Proteomes" id="UP000053477">
    <property type="component" value="Unassembled WGS sequence"/>
</dbReference>
<dbReference type="InParanoid" id="A0A0H2RCD1"/>
<dbReference type="EMBL" id="KQ086064">
    <property type="protein sequence ID" value="KLO09167.1"/>
    <property type="molecule type" value="Genomic_DNA"/>
</dbReference>
<evidence type="ECO:0000313" key="2">
    <source>
        <dbReference type="EMBL" id="KLO09167.1"/>
    </source>
</evidence>
<accession>A0A0H2RCD1</accession>
<evidence type="ECO:0000313" key="3">
    <source>
        <dbReference type="Proteomes" id="UP000053477"/>
    </source>
</evidence>
<dbReference type="AlphaFoldDB" id="A0A0H2RCD1"/>
<keyword evidence="3" id="KW-1185">Reference proteome</keyword>
<evidence type="ECO:0000256" key="1">
    <source>
        <dbReference type="SAM" id="MobiDB-lite"/>
    </source>
</evidence>
<gene>
    <name evidence="2" type="ORF">SCHPADRAFT_577734</name>
</gene>
<name>A0A0H2RCD1_9AGAM</name>
<organism evidence="2 3">
    <name type="scientific">Schizopora paradoxa</name>
    <dbReference type="NCBI Taxonomy" id="27342"/>
    <lineage>
        <taxon>Eukaryota</taxon>
        <taxon>Fungi</taxon>
        <taxon>Dikarya</taxon>
        <taxon>Basidiomycota</taxon>
        <taxon>Agaricomycotina</taxon>
        <taxon>Agaricomycetes</taxon>
        <taxon>Hymenochaetales</taxon>
        <taxon>Schizoporaceae</taxon>
        <taxon>Schizopora</taxon>
    </lineage>
</organism>